<evidence type="ECO:0008006" key="4">
    <source>
        <dbReference type="Google" id="ProtNLM"/>
    </source>
</evidence>
<evidence type="ECO:0000256" key="1">
    <source>
        <dbReference type="SAM" id="SignalP"/>
    </source>
</evidence>
<sequence length="146" mass="14881">MPSPLHLARPALSGLLLSCAMLSACAAPANKPAANAPAAVPAGATALAQQVRDEIGEAACTSDAQCRTIGVGHRACGGPEAWLAWSTSASHEAKLKQLVEAYGQARKAEVERSGMMSICAMLPDPGAQCVAQRCTLKTRGASPAVM</sequence>
<evidence type="ECO:0000313" key="3">
    <source>
        <dbReference type="Proteomes" id="UP000672097"/>
    </source>
</evidence>
<gene>
    <name evidence="2" type="ORF">KAK11_13660</name>
</gene>
<name>A0ABS5DZ07_9BURK</name>
<proteinExistence type="predicted"/>
<keyword evidence="3" id="KW-1185">Reference proteome</keyword>
<keyword evidence="1" id="KW-0732">Signal</keyword>
<accession>A0ABS5DZ07</accession>
<feature type="signal peptide" evidence="1">
    <location>
        <begin position="1"/>
        <end position="26"/>
    </location>
</feature>
<organism evidence="2 3">
    <name type="scientific">Ideonella paludis</name>
    <dbReference type="NCBI Taxonomy" id="1233411"/>
    <lineage>
        <taxon>Bacteria</taxon>
        <taxon>Pseudomonadati</taxon>
        <taxon>Pseudomonadota</taxon>
        <taxon>Betaproteobacteria</taxon>
        <taxon>Burkholderiales</taxon>
        <taxon>Sphaerotilaceae</taxon>
        <taxon>Ideonella</taxon>
    </lineage>
</organism>
<protein>
    <recommendedName>
        <fullName evidence="4">DUF4189 domain-containing protein</fullName>
    </recommendedName>
</protein>
<reference evidence="2 3" key="1">
    <citation type="submission" date="2021-04" db="EMBL/GenBank/DDBJ databases">
        <title>The genome sequence of type strain Ideonella paludis KCTC 32238.</title>
        <authorList>
            <person name="Liu Y."/>
        </authorList>
    </citation>
    <scope>NUCLEOTIDE SEQUENCE [LARGE SCALE GENOMIC DNA]</scope>
    <source>
        <strain evidence="2 3">KCTC 32238</strain>
    </source>
</reference>
<dbReference type="RefSeq" id="WP_210809735.1">
    <property type="nucleotide sequence ID" value="NZ_JAGQDG010000005.1"/>
</dbReference>
<feature type="chain" id="PRO_5045913989" description="DUF4189 domain-containing protein" evidence="1">
    <location>
        <begin position="27"/>
        <end position="146"/>
    </location>
</feature>
<dbReference type="Proteomes" id="UP000672097">
    <property type="component" value="Unassembled WGS sequence"/>
</dbReference>
<comment type="caution">
    <text evidence="2">The sequence shown here is derived from an EMBL/GenBank/DDBJ whole genome shotgun (WGS) entry which is preliminary data.</text>
</comment>
<dbReference type="EMBL" id="JAGQDG010000005">
    <property type="protein sequence ID" value="MBQ0936382.1"/>
    <property type="molecule type" value="Genomic_DNA"/>
</dbReference>
<evidence type="ECO:0000313" key="2">
    <source>
        <dbReference type="EMBL" id="MBQ0936382.1"/>
    </source>
</evidence>